<organism evidence="8 9">
    <name type="scientific">Fistulifera solaris</name>
    <name type="common">Oleaginous diatom</name>
    <dbReference type="NCBI Taxonomy" id="1519565"/>
    <lineage>
        <taxon>Eukaryota</taxon>
        <taxon>Sar</taxon>
        <taxon>Stramenopiles</taxon>
        <taxon>Ochrophyta</taxon>
        <taxon>Bacillariophyta</taxon>
        <taxon>Bacillariophyceae</taxon>
        <taxon>Bacillariophycidae</taxon>
        <taxon>Naviculales</taxon>
        <taxon>Naviculaceae</taxon>
        <taxon>Fistulifera</taxon>
    </lineage>
</organism>
<keyword evidence="9" id="KW-1185">Reference proteome</keyword>
<evidence type="ECO:0000256" key="3">
    <source>
        <dbReference type="ARBA" id="ARBA00022517"/>
    </source>
</evidence>
<dbReference type="CDD" id="cd04508">
    <property type="entry name" value="Tudor_SF"/>
    <property type="match status" value="1"/>
</dbReference>
<dbReference type="Pfam" id="PF04147">
    <property type="entry name" value="Nop14"/>
    <property type="match status" value="1"/>
</dbReference>
<dbReference type="GO" id="GO:0032040">
    <property type="term" value="C:small-subunit processome"/>
    <property type="evidence" value="ECO:0007669"/>
    <property type="project" value="InterPro"/>
</dbReference>
<evidence type="ECO:0000313" key="9">
    <source>
        <dbReference type="Proteomes" id="UP000198406"/>
    </source>
</evidence>
<dbReference type="InterPro" id="IPR007276">
    <property type="entry name" value="Nop14"/>
</dbReference>
<dbReference type="Gene3D" id="2.30.30.140">
    <property type="match status" value="1"/>
</dbReference>
<feature type="compositionally biased region" description="Low complexity" evidence="7">
    <location>
        <begin position="977"/>
        <end position="987"/>
    </location>
</feature>
<dbReference type="InParanoid" id="A0A1Z5JRI8"/>
<feature type="compositionally biased region" description="Polar residues" evidence="7">
    <location>
        <begin position="45"/>
        <end position="56"/>
    </location>
</feature>
<evidence type="ECO:0000256" key="6">
    <source>
        <dbReference type="ARBA" id="ARBA00024695"/>
    </source>
</evidence>
<dbReference type="Proteomes" id="UP000198406">
    <property type="component" value="Unassembled WGS sequence"/>
</dbReference>
<name>A0A1Z5JRI8_FISSO</name>
<comment type="subcellular location">
    <subcellularLocation>
        <location evidence="1">Nucleus</location>
        <location evidence="1">Nucleolus</location>
    </subcellularLocation>
</comment>
<dbReference type="AlphaFoldDB" id="A0A1Z5JRI8"/>
<comment type="function">
    <text evidence="6">Involved in nucleolar processing of pre-18S ribosomal RNA. Has a role in the nuclear export of 40S pre-ribosomal subunit to the cytoplasm.</text>
</comment>
<proteinExistence type="inferred from homology"/>
<dbReference type="GO" id="GO:0030692">
    <property type="term" value="C:Noc4p-Nop14p complex"/>
    <property type="evidence" value="ECO:0007669"/>
    <property type="project" value="TreeGrafter"/>
</dbReference>
<feature type="region of interest" description="Disordered" evidence="7">
    <location>
        <begin position="382"/>
        <end position="409"/>
    </location>
</feature>
<feature type="region of interest" description="Disordered" evidence="7">
    <location>
        <begin position="317"/>
        <end position="359"/>
    </location>
</feature>
<keyword evidence="3" id="KW-0690">Ribosome biogenesis</keyword>
<evidence type="ECO:0000256" key="5">
    <source>
        <dbReference type="ARBA" id="ARBA00023242"/>
    </source>
</evidence>
<evidence type="ECO:0000256" key="7">
    <source>
        <dbReference type="SAM" id="MobiDB-lite"/>
    </source>
</evidence>
<accession>A0A1Z5JRI8</accession>
<feature type="compositionally biased region" description="Gly residues" evidence="7">
    <location>
        <begin position="965"/>
        <end position="976"/>
    </location>
</feature>
<protein>
    <submittedName>
        <fullName evidence="8">Nucleolar protein 14</fullName>
    </submittedName>
</protein>
<dbReference type="PANTHER" id="PTHR23183:SF0">
    <property type="entry name" value="NUCLEOLAR PROTEIN 14"/>
    <property type="match status" value="1"/>
</dbReference>
<dbReference type="OrthoDB" id="441771at2759"/>
<dbReference type="GO" id="GO:0030490">
    <property type="term" value="P:maturation of SSU-rRNA"/>
    <property type="evidence" value="ECO:0007669"/>
    <property type="project" value="TreeGrafter"/>
</dbReference>
<keyword evidence="4" id="KW-0698">rRNA processing</keyword>
<evidence type="ECO:0000256" key="1">
    <source>
        <dbReference type="ARBA" id="ARBA00004604"/>
    </source>
</evidence>
<comment type="caution">
    <text evidence="8">The sequence shown here is derived from an EMBL/GenBank/DDBJ whole genome shotgun (WGS) entry which is preliminary data.</text>
</comment>
<feature type="compositionally biased region" description="Basic residues" evidence="7">
    <location>
        <begin position="1"/>
        <end position="10"/>
    </location>
</feature>
<feature type="region of interest" description="Disordered" evidence="7">
    <location>
        <begin position="1"/>
        <end position="61"/>
    </location>
</feature>
<feature type="compositionally biased region" description="Basic and acidic residues" evidence="7">
    <location>
        <begin position="883"/>
        <end position="894"/>
    </location>
</feature>
<evidence type="ECO:0000256" key="2">
    <source>
        <dbReference type="ARBA" id="ARBA00007466"/>
    </source>
</evidence>
<feature type="compositionally biased region" description="Acidic residues" evidence="7">
    <location>
        <begin position="386"/>
        <end position="397"/>
    </location>
</feature>
<dbReference type="PANTHER" id="PTHR23183">
    <property type="entry name" value="NOP14"/>
    <property type="match status" value="1"/>
</dbReference>
<sequence>MGKRKTRSKRSASSLPKGLPVRNAGGSNPFEVSAAHKRPKFQVHNRVTSKQPQTPSKLAQALQKRKQQVQSAFKASKKANVFADNRIGEYDDTMTAEQQNLARLVRERSRQSKKHAKYSLEDDEVLTHRGKAVDQIQHHNIVLSDDEDEDAGNLDAADTALHFGGGENSTKEKFDYYGNQAEGTAERMAQLYEKRKMDLDDLILRRKILKAEKMQSKEHQAERFAALDESFDQIAAQLQFRDKENEIRQNLASKREGTLSPEDAEMVDWDKEMKEYLHVQRKVKASDRTKTPEEIAKEEAERLHKLETRRLARMNGDFEDDDFSDLSDNETKGKRKRRKKDNANPEELPDSDEDEADDDNITTRFTADGLVRVNKDGIVIGKAGEEVDGSEEDDEDDVAPKETPAFDLPAPLKVGTRVNASYRAKEQYNGNESWFTGIVEAVHNDSKGGFKYDVRYDDGDFEEEVEPQFIRVLARSAEELEKEDEAKAKDSDVKFKRQLAKEIARSQIPFVFEVPTTLEALHNIIATHATTGEDASLIMSRIHKANSVRLDRRNSEKMQNFYDVLIRRFISVGDAIHKSGDGGAELGRYAQLDALVKLMYDMAQDAPDSAAAVWSRRLGFLENAHAKRLRDSEFVHDGGEEAFSAWPSTGVFLALRALCHIFPSTDLRHQIVTPAVLLLGQIVSHTPVATTHDLAMGILHAGLLIEYTREAKRVSPEAHGFLAGVIRLFAAKEEERRLRQPVPSLEHAAEESHFKNLRMGASGYTGEDLPRLLLEKQFLEYDSTPAALLNTALQLAQASVHNLSTSLFSAEMEAFSELTASILAIDPKDKKYPLPSVLQKAVASLASSLSLCLRSARSPLNRRQGPSIQEKAIKTLAPRLEDPERYSMSKDKGKSATQAAADRVRREYKREHKAVARELRMDATMVENERRHEKQSKDSIERAKRHKAFAWMENEQATMNQQVRQGGGLLQGGGMGAAKAKAASGKLGIKKGGKF</sequence>
<feature type="compositionally biased region" description="Acidic residues" evidence="7">
    <location>
        <begin position="347"/>
        <end position="359"/>
    </location>
</feature>
<feature type="compositionally biased region" description="Acidic residues" evidence="7">
    <location>
        <begin position="317"/>
        <end position="328"/>
    </location>
</feature>
<keyword evidence="5" id="KW-0539">Nucleus</keyword>
<comment type="similarity">
    <text evidence="2">Belongs to the NOP14 family.</text>
</comment>
<feature type="region of interest" description="Disordered" evidence="7">
    <location>
        <begin position="883"/>
        <end position="906"/>
    </location>
</feature>
<gene>
    <name evidence="8" type="ORF">FisN_23Lh236</name>
</gene>
<evidence type="ECO:0000313" key="8">
    <source>
        <dbReference type="EMBL" id="GAX16635.1"/>
    </source>
</evidence>
<feature type="region of interest" description="Disordered" evidence="7">
    <location>
        <begin position="965"/>
        <end position="995"/>
    </location>
</feature>
<dbReference type="EMBL" id="BDSP01000108">
    <property type="protein sequence ID" value="GAX16635.1"/>
    <property type="molecule type" value="Genomic_DNA"/>
</dbReference>
<reference evidence="8 9" key="1">
    <citation type="journal article" date="2015" name="Plant Cell">
        <title>Oil accumulation by the oleaginous diatom Fistulifera solaris as revealed by the genome and transcriptome.</title>
        <authorList>
            <person name="Tanaka T."/>
            <person name="Maeda Y."/>
            <person name="Veluchamy A."/>
            <person name="Tanaka M."/>
            <person name="Abida H."/>
            <person name="Marechal E."/>
            <person name="Bowler C."/>
            <person name="Muto M."/>
            <person name="Sunaga Y."/>
            <person name="Tanaka M."/>
            <person name="Yoshino T."/>
            <person name="Taniguchi T."/>
            <person name="Fukuda Y."/>
            <person name="Nemoto M."/>
            <person name="Matsumoto M."/>
            <person name="Wong P.S."/>
            <person name="Aburatani S."/>
            <person name="Fujibuchi W."/>
        </authorList>
    </citation>
    <scope>NUCLEOTIDE SEQUENCE [LARGE SCALE GENOMIC DNA]</scope>
    <source>
        <strain evidence="8 9">JPCC DA0580</strain>
    </source>
</reference>
<evidence type="ECO:0000256" key="4">
    <source>
        <dbReference type="ARBA" id="ARBA00022552"/>
    </source>
</evidence>